<gene>
    <name evidence="3" type="ORF">C464_07965</name>
</gene>
<dbReference type="Gene3D" id="3.40.190.10">
    <property type="entry name" value="Periplasmic binding protein-like II"/>
    <property type="match status" value="2"/>
</dbReference>
<keyword evidence="4" id="KW-1185">Reference proteome</keyword>
<evidence type="ECO:0000313" key="4">
    <source>
        <dbReference type="Proteomes" id="UP000011509"/>
    </source>
</evidence>
<dbReference type="PROSITE" id="PS51257">
    <property type="entry name" value="PROKAR_LIPOPROTEIN"/>
    <property type="match status" value="1"/>
</dbReference>
<dbReference type="PANTHER" id="PTHR37945">
    <property type="entry name" value="EXTRACELLULAR TUNGSTATE BINDING PROTEIN"/>
    <property type="match status" value="1"/>
</dbReference>
<protein>
    <submittedName>
        <fullName evidence="3">Putative sulfate/tungstate ABC transporter periplasmic substrate-binding protein</fullName>
    </submittedName>
</protein>
<dbReference type="InterPro" id="IPR052738">
    <property type="entry name" value="ABC-Tungstate_binding"/>
</dbReference>
<dbReference type="STRING" id="1227466.C464_07965"/>
<evidence type="ECO:0000256" key="1">
    <source>
        <dbReference type="SAM" id="MobiDB-lite"/>
    </source>
</evidence>
<sequence length="305" mass="32638">MRRRRLVRALGVGGALSLAGCAGGSGRRESAPDLGAVTLATATTAYDSGLLDVLHRAYADRFGSRVDALVRGTGASLRTARDGDCDVVLVHARPLEDEFLRAGYGVNRRRVMVNDFLVVGPPDDPAGVAGADPVSAFRAIADAEATFVSRGDQSGTHVRERRIWDEAAVEPGGEWYVETGQGMGDTLIAAARSDAYTLTDRGTFLAVSAGGGLARHVDYGIDDPPPLLRNEYAVIPVNPARHDVAYALAMSYVGFLTGPGQSVIEEFRVAGERAFRPAARSAEPEFGQYVPRDWEGEPRRVEPRD</sequence>
<evidence type="ECO:0000259" key="2">
    <source>
        <dbReference type="Pfam" id="PF12849"/>
    </source>
</evidence>
<reference evidence="3 4" key="1">
    <citation type="journal article" date="2014" name="PLoS Genet.">
        <title>Phylogenetically driven sequencing of extremely halophilic archaea reveals strategies for static and dynamic osmo-response.</title>
        <authorList>
            <person name="Becker E.A."/>
            <person name="Seitzer P.M."/>
            <person name="Tritt A."/>
            <person name="Larsen D."/>
            <person name="Krusor M."/>
            <person name="Yao A.I."/>
            <person name="Wu D."/>
            <person name="Madern D."/>
            <person name="Eisen J.A."/>
            <person name="Darling A.E."/>
            <person name="Facciotti M.T."/>
        </authorList>
    </citation>
    <scope>NUCLEOTIDE SEQUENCE [LARGE SCALE GENOMIC DNA]</scope>
    <source>
        <strain evidence="3 4">DSM 10284</strain>
    </source>
</reference>
<dbReference type="PANTHER" id="PTHR37945:SF1">
    <property type="entry name" value="EXTRACELLULAR TUNGSTATE BINDING PROTEIN"/>
    <property type="match status" value="1"/>
</dbReference>
<comment type="caution">
    <text evidence="3">The sequence shown here is derived from an EMBL/GenBank/DDBJ whole genome shotgun (WGS) entry which is preliminary data.</text>
</comment>
<feature type="compositionally biased region" description="Basic and acidic residues" evidence="1">
    <location>
        <begin position="292"/>
        <end position="305"/>
    </location>
</feature>
<dbReference type="Pfam" id="PF12849">
    <property type="entry name" value="PBP_like_2"/>
    <property type="match status" value="1"/>
</dbReference>
<dbReference type="RefSeq" id="WP_006113096.1">
    <property type="nucleotide sequence ID" value="NZ_AOJL01000032.1"/>
</dbReference>
<dbReference type="AlphaFoldDB" id="M0EJ83"/>
<dbReference type="OrthoDB" id="14917at2157"/>
<dbReference type="InterPro" id="IPR024370">
    <property type="entry name" value="PBP_domain"/>
</dbReference>
<evidence type="ECO:0000313" key="3">
    <source>
        <dbReference type="EMBL" id="ELZ47841.1"/>
    </source>
</evidence>
<feature type="region of interest" description="Disordered" evidence="1">
    <location>
        <begin position="282"/>
        <end position="305"/>
    </location>
</feature>
<proteinExistence type="predicted"/>
<dbReference type="Proteomes" id="UP000011509">
    <property type="component" value="Unassembled WGS sequence"/>
</dbReference>
<accession>M0EJ83</accession>
<dbReference type="SUPFAM" id="SSF53850">
    <property type="entry name" value="Periplasmic binding protein-like II"/>
    <property type="match status" value="1"/>
</dbReference>
<dbReference type="PATRIC" id="fig|1227466.3.peg.1604"/>
<feature type="domain" description="PBP" evidence="2">
    <location>
        <begin position="31"/>
        <end position="257"/>
    </location>
</feature>
<organism evidence="3 4">
    <name type="scientific">Halorubrum coriense DSM 10284</name>
    <dbReference type="NCBI Taxonomy" id="1227466"/>
    <lineage>
        <taxon>Archaea</taxon>
        <taxon>Methanobacteriati</taxon>
        <taxon>Methanobacteriota</taxon>
        <taxon>Stenosarchaea group</taxon>
        <taxon>Halobacteria</taxon>
        <taxon>Halobacteriales</taxon>
        <taxon>Haloferacaceae</taxon>
        <taxon>Halorubrum</taxon>
    </lineage>
</organism>
<name>M0EJ83_9EURY</name>
<dbReference type="EMBL" id="AOJL01000032">
    <property type="protein sequence ID" value="ELZ47841.1"/>
    <property type="molecule type" value="Genomic_DNA"/>
</dbReference>